<reference evidence="5" key="3">
    <citation type="submission" date="2025-09" db="UniProtKB">
        <authorList>
            <consortium name="Ensembl"/>
        </authorList>
    </citation>
    <scope>IDENTIFICATION</scope>
</reference>
<dbReference type="InParanoid" id="A0A671WU60"/>
<comment type="subcellular location">
    <subcellularLocation>
        <location evidence="2">Nucleus</location>
    </subcellularLocation>
</comment>
<dbReference type="Ensembl" id="ENSSAUT00010044455.1">
    <property type="protein sequence ID" value="ENSSAUP00010042229.1"/>
    <property type="gene ID" value="ENSSAUG00010017744.1"/>
</dbReference>
<dbReference type="Pfam" id="PF03366">
    <property type="entry name" value="YEATS"/>
    <property type="match status" value="1"/>
</dbReference>
<dbReference type="InterPro" id="IPR055129">
    <property type="entry name" value="YEATS_dom"/>
</dbReference>
<dbReference type="PANTHER" id="PTHR47827">
    <property type="entry name" value="AHD DOMAIN-CONTAINING PROTEIN"/>
    <property type="match status" value="1"/>
</dbReference>
<dbReference type="PROSITE" id="PS51037">
    <property type="entry name" value="YEATS"/>
    <property type="match status" value="1"/>
</dbReference>
<sequence>MCKVQVNLELGHNAQLREKETSEDFTHDWTVFVRGQQTDEIQHMVEKVVFHLHESYPKPKRGMTEQSNPNMHMTTTFRFTNTVGAKV</sequence>
<evidence type="ECO:0000256" key="3">
    <source>
        <dbReference type="SAM" id="MobiDB-lite"/>
    </source>
</evidence>
<evidence type="ECO:0000256" key="1">
    <source>
        <dbReference type="ARBA" id="ARBA00023242"/>
    </source>
</evidence>
<dbReference type="OMA" id="NEIQRND"/>
<evidence type="ECO:0000256" key="2">
    <source>
        <dbReference type="PROSITE-ProRule" id="PRU00376"/>
    </source>
</evidence>
<dbReference type="GO" id="GO:0008023">
    <property type="term" value="C:transcription elongation factor complex"/>
    <property type="evidence" value="ECO:0007669"/>
    <property type="project" value="TreeGrafter"/>
</dbReference>
<protein>
    <recommendedName>
        <fullName evidence="4">YEATS domain-containing protein</fullName>
    </recommendedName>
</protein>
<feature type="domain" description="YEATS" evidence="4">
    <location>
        <begin position="1"/>
        <end position="87"/>
    </location>
</feature>
<accession>A0A671WU60</accession>
<dbReference type="Proteomes" id="UP000472265">
    <property type="component" value="Chromosome 11"/>
</dbReference>
<evidence type="ECO:0000313" key="6">
    <source>
        <dbReference type="Proteomes" id="UP000472265"/>
    </source>
</evidence>
<keyword evidence="1 2" id="KW-0539">Nucleus</keyword>
<reference evidence="5" key="1">
    <citation type="submission" date="2021-04" db="EMBL/GenBank/DDBJ databases">
        <authorList>
            <consortium name="Wellcome Sanger Institute Data Sharing"/>
        </authorList>
    </citation>
    <scope>NUCLEOTIDE SEQUENCE [LARGE SCALE GENOMIC DNA]</scope>
</reference>
<proteinExistence type="predicted"/>
<dbReference type="GO" id="GO:0045893">
    <property type="term" value="P:positive regulation of DNA-templated transcription"/>
    <property type="evidence" value="ECO:0007669"/>
    <property type="project" value="TreeGrafter"/>
</dbReference>
<keyword evidence="6" id="KW-1185">Reference proteome</keyword>
<reference evidence="5" key="2">
    <citation type="submission" date="2025-08" db="UniProtKB">
        <authorList>
            <consortium name="Ensembl"/>
        </authorList>
    </citation>
    <scope>IDENTIFICATION</scope>
</reference>
<dbReference type="InterPro" id="IPR052790">
    <property type="entry name" value="YEATS_domain"/>
</dbReference>
<evidence type="ECO:0000259" key="4">
    <source>
        <dbReference type="PROSITE" id="PS51037"/>
    </source>
</evidence>
<dbReference type="InterPro" id="IPR038704">
    <property type="entry name" value="YEAST_sf"/>
</dbReference>
<feature type="region of interest" description="Disordered" evidence="3">
    <location>
        <begin position="58"/>
        <end position="87"/>
    </location>
</feature>
<dbReference type="GeneTree" id="ENSGT00940000158800"/>
<dbReference type="AlphaFoldDB" id="A0A671WU60"/>
<name>A0A671WU60_SPAAU</name>
<organism evidence="5 6">
    <name type="scientific">Sparus aurata</name>
    <name type="common">Gilthead sea bream</name>
    <dbReference type="NCBI Taxonomy" id="8175"/>
    <lineage>
        <taxon>Eukaryota</taxon>
        <taxon>Metazoa</taxon>
        <taxon>Chordata</taxon>
        <taxon>Craniata</taxon>
        <taxon>Vertebrata</taxon>
        <taxon>Euteleostomi</taxon>
        <taxon>Actinopterygii</taxon>
        <taxon>Neopterygii</taxon>
        <taxon>Teleostei</taxon>
        <taxon>Neoteleostei</taxon>
        <taxon>Acanthomorphata</taxon>
        <taxon>Eupercaria</taxon>
        <taxon>Spariformes</taxon>
        <taxon>Sparidae</taxon>
        <taxon>Sparus</taxon>
    </lineage>
</organism>
<dbReference type="Gene3D" id="2.60.40.1970">
    <property type="entry name" value="YEATS domain"/>
    <property type="match status" value="1"/>
</dbReference>
<feature type="compositionally biased region" description="Polar residues" evidence="3">
    <location>
        <begin position="64"/>
        <end position="87"/>
    </location>
</feature>
<dbReference type="GO" id="GO:0003682">
    <property type="term" value="F:chromatin binding"/>
    <property type="evidence" value="ECO:0007669"/>
    <property type="project" value="TreeGrafter"/>
</dbReference>
<dbReference type="PANTHER" id="PTHR47827:SF3">
    <property type="entry name" value="AF-9 ANC1 HOMOLOGY DOMAIN-CONTAINING PROTEIN"/>
    <property type="match status" value="1"/>
</dbReference>
<evidence type="ECO:0000313" key="5">
    <source>
        <dbReference type="Ensembl" id="ENSSAUP00010042229.1"/>
    </source>
</evidence>